<proteinExistence type="predicted"/>
<dbReference type="PANTHER" id="PTHR31435">
    <property type="entry name" value="PROTEIN NATD1"/>
    <property type="match status" value="1"/>
</dbReference>
<name>A0AA42B8X1_9GAMM</name>
<reference evidence="2 3" key="1">
    <citation type="journal article" date="2013" name="Antonie Van Leeuwenhoek">
        <title>Echinimonas agarilytica gen. nov., sp. nov., a new gammaproteobacterium isolated from the sea urchin Strongylocentrotus intermedius.</title>
        <authorList>
            <person name="Nedashkovskaya O.I."/>
            <person name="Stenkova A.M."/>
            <person name="Zhukova N.V."/>
            <person name="Van Trappen S."/>
            <person name="Lee J.S."/>
            <person name="Kim S.B."/>
        </authorList>
    </citation>
    <scope>NUCLEOTIDE SEQUENCE [LARGE SCALE GENOMIC DNA]</scope>
    <source>
        <strain evidence="2 3">KMM 6351</strain>
    </source>
</reference>
<accession>A0AA42B8X1</accession>
<evidence type="ECO:0000313" key="2">
    <source>
        <dbReference type="EMBL" id="MCM2680636.1"/>
    </source>
</evidence>
<comment type="caution">
    <text evidence="2">The sequence shown here is derived from an EMBL/GenBank/DDBJ whole genome shotgun (WGS) entry which is preliminary data.</text>
</comment>
<dbReference type="InterPro" id="IPR031165">
    <property type="entry name" value="GNAT_YJDJ"/>
</dbReference>
<dbReference type="Proteomes" id="UP001165393">
    <property type="component" value="Unassembled WGS sequence"/>
</dbReference>
<dbReference type="SUPFAM" id="SSF55729">
    <property type="entry name" value="Acyl-CoA N-acyltransferases (Nat)"/>
    <property type="match status" value="1"/>
</dbReference>
<dbReference type="InterPro" id="IPR016181">
    <property type="entry name" value="Acyl_CoA_acyltransferase"/>
</dbReference>
<dbReference type="InterPro" id="IPR045057">
    <property type="entry name" value="Gcn5-rel_NAT"/>
</dbReference>
<dbReference type="CDD" id="cd04301">
    <property type="entry name" value="NAT_SF"/>
    <property type="match status" value="1"/>
</dbReference>
<dbReference type="AlphaFoldDB" id="A0AA42B8X1"/>
<dbReference type="PANTHER" id="PTHR31435:SF10">
    <property type="entry name" value="BSR4717 PROTEIN"/>
    <property type="match status" value="1"/>
</dbReference>
<dbReference type="RefSeq" id="WP_251262122.1">
    <property type="nucleotide sequence ID" value="NZ_JAMQGP010000007.1"/>
</dbReference>
<dbReference type="Pfam" id="PF14542">
    <property type="entry name" value="Acetyltransf_CG"/>
    <property type="match status" value="1"/>
</dbReference>
<evidence type="ECO:0000313" key="3">
    <source>
        <dbReference type="Proteomes" id="UP001165393"/>
    </source>
</evidence>
<feature type="domain" description="N-acetyltransferase" evidence="1">
    <location>
        <begin position="6"/>
        <end position="93"/>
    </location>
</feature>
<dbReference type="Gene3D" id="3.40.630.30">
    <property type="match status" value="1"/>
</dbReference>
<keyword evidence="3" id="KW-1185">Reference proteome</keyword>
<dbReference type="PROSITE" id="PS51729">
    <property type="entry name" value="GNAT_YJDJ"/>
    <property type="match status" value="1"/>
</dbReference>
<protein>
    <submittedName>
        <fullName evidence="2">N-acetyltransferase</fullName>
    </submittedName>
</protein>
<sequence>MPDTIAVQLELSEYSGRFYISDSAEMKFDVVEPATFVVTHTGVSLVHRGEGYAQTLFEALIAYAKEHEIKIESRCSFIDKMFERHPELSRLWSK</sequence>
<gene>
    <name evidence="2" type="ORF">NAF29_13285</name>
</gene>
<evidence type="ECO:0000259" key="1">
    <source>
        <dbReference type="PROSITE" id="PS51729"/>
    </source>
</evidence>
<organism evidence="2 3">
    <name type="scientific">Echinimonas agarilytica</name>
    <dbReference type="NCBI Taxonomy" id="1215918"/>
    <lineage>
        <taxon>Bacteria</taxon>
        <taxon>Pseudomonadati</taxon>
        <taxon>Pseudomonadota</taxon>
        <taxon>Gammaproteobacteria</taxon>
        <taxon>Alteromonadales</taxon>
        <taxon>Echinimonadaceae</taxon>
        <taxon>Echinimonas</taxon>
    </lineage>
</organism>
<dbReference type="EMBL" id="JAMQGP010000007">
    <property type="protein sequence ID" value="MCM2680636.1"/>
    <property type="molecule type" value="Genomic_DNA"/>
</dbReference>